<protein>
    <submittedName>
        <fullName evidence="2">Uncharacterized protein</fullName>
    </submittedName>
</protein>
<dbReference type="HOGENOM" id="CLU_1924668_0_0_7"/>
<evidence type="ECO:0000256" key="1">
    <source>
        <dbReference type="SAM" id="Phobius"/>
    </source>
</evidence>
<organism evidence="2 3">
    <name type="scientific">Helicobacter macacae MIT 99-5501</name>
    <dbReference type="NCBI Taxonomy" id="1357400"/>
    <lineage>
        <taxon>Bacteria</taxon>
        <taxon>Pseudomonadati</taxon>
        <taxon>Campylobacterota</taxon>
        <taxon>Epsilonproteobacteria</taxon>
        <taxon>Campylobacterales</taxon>
        <taxon>Helicobacteraceae</taxon>
        <taxon>Helicobacter</taxon>
    </lineage>
</organism>
<keyword evidence="1" id="KW-0812">Transmembrane</keyword>
<reference evidence="2 3" key="1">
    <citation type="journal article" date="2014" name="Genome Announc.">
        <title>Draft genome sequences of six enterohepatic helicobacter species isolated from humans and one from rhesus macaques.</title>
        <authorList>
            <person name="Shen Z."/>
            <person name="Sheh A."/>
            <person name="Young S.K."/>
            <person name="Abouelliel A."/>
            <person name="Ward D.V."/>
            <person name="Earl A.M."/>
            <person name="Fox J.G."/>
        </authorList>
    </citation>
    <scope>NUCLEOTIDE SEQUENCE [LARGE SCALE GENOMIC DNA]</scope>
    <source>
        <strain evidence="2 3">MIT 99-5501</strain>
    </source>
</reference>
<sequence>MSFSEAFRSRVFLAIGIAFVVGLLVFVCSDDEEAAAFNALVAFFLGFFIAVLILLFAILSTKCPKCKKYLCFKEYKHEDLSRDVVSKKVKDNELGTKLEHYAVGKRKHYYECDKCGYESTSIRDYKDKIDV</sequence>
<accession>V8C8A2</accession>
<dbReference type="RefSeq" id="WP_023927785.1">
    <property type="nucleotide sequence ID" value="NZ_KI669454.1"/>
</dbReference>
<keyword evidence="1" id="KW-1133">Transmembrane helix</keyword>
<feature type="transmembrane region" description="Helical" evidence="1">
    <location>
        <begin position="35"/>
        <end position="59"/>
    </location>
</feature>
<evidence type="ECO:0000313" key="3">
    <source>
        <dbReference type="Proteomes" id="UP000018731"/>
    </source>
</evidence>
<evidence type="ECO:0000313" key="2">
    <source>
        <dbReference type="EMBL" id="ETD23260.1"/>
    </source>
</evidence>
<keyword evidence="1" id="KW-0472">Membrane</keyword>
<name>V8C8A2_9HELI</name>
<proteinExistence type="predicted"/>
<dbReference type="EMBL" id="AZJI01000005">
    <property type="protein sequence ID" value="ETD23260.1"/>
    <property type="molecule type" value="Genomic_DNA"/>
</dbReference>
<keyword evidence="3" id="KW-1185">Reference proteome</keyword>
<dbReference type="Proteomes" id="UP000018731">
    <property type="component" value="Unassembled WGS sequence"/>
</dbReference>
<dbReference type="STRING" id="1357400.HMPREF2086_01059"/>
<feature type="transmembrane region" description="Helical" evidence="1">
    <location>
        <begin position="12"/>
        <end position="29"/>
    </location>
</feature>
<dbReference type="PATRIC" id="fig|1357400.3.peg.1444"/>
<gene>
    <name evidence="2" type="ORF">HMPREF2086_01059</name>
</gene>
<comment type="caution">
    <text evidence="2">The sequence shown here is derived from an EMBL/GenBank/DDBJ whole genome shotgun (WGS) entry which is preliminary data.</text>
</comment>
<dbReference type="AlphaFoldDB" id="V8C8A2"/>